<gene>
    <name evidence="2" type="ORF">ACHAW5_001585</name>
</gene>
<evidence type="ECO:0000256" key="1">
    <source>
        <dbReference type="SAM" id="MobiDB-lite"/>
    </source>
</evidence>
<protein>
    <submittedName>
        <fullName evidence="2">Uncharacterized protein</fullName>
    </submittedName>
</protein>
<dbReference type="AlphaFoldDB" id="A0ABD3NLU3"/>
<comment type="caution">
    <text evidence="2">The sequence shown here is derived from an EMBL/GenBank/DDBJ whole genome shotgun (WGS) entry which is preliminary data.</text>
</comment>
<proteinExistence type="predicted"/>
<name>A0ABD3NLU3_9STRA</name>
<dbReference type="EMBL" id="JALLAZ020001408">
    <property type="protein sequence ID" value="KAL3775566.1"/>
    <property type="molecule type" value="Genomic_DNA"/>
</dbReference>
<dbReference type="Proteomes" id="UP001530315">
    <property type="component" value="Unassembled WGS sequence"/>
</dbReference>
<organism evidence="2 3">
    <name type="scientific">Stephanodiscus triporus</name>
    <dbReference type="NCBI Taxonomy" id="2934178"/>
    <lineage>
        <taxon>Eukaryota</taxon>
        <taxon>Sar</taxon>
        <taxon>Stramenopiles</taxon>
        <taxon>Ochrophyta</taxon>
        <taxon>Bacillariophyta</taxon>
        <taxon>Coscinodiscophyceae</taxon>
        <taxon>Thalassiosirophycidae</taxon>
        <taxon>Stephanodiscales</taxon>
        <taxon>Stephanodiscaceae</taxon>
        <taxon>Stephanodiscus</taxon>
    </lineage>
</organism>
<sequence>MMHKGRMQKSKDGFHGMQCISQRIKYYCPGHQKAPKLQTLENASYVEMKRHISQTGLSNIHIHPSESSTLPHTPA</sequence>
<accession>A0ABD3NLU3</accession>
<evidence type="ECO:0000313" key="3">
    <source>
        <dbReference type="Proteomes" id="UP001530315"/>
    </source>
</evidence>
<reference evidence="2 3" key="1">
    <citation type="submission" date="2024-10" db="EMBL/GenBank/DDBJ databases">
        <title>Updated reference genomes for cyclostephanoid diatoms.</title>
        <authorList>
            <person name="Roberts W.R."/>
            <person name="Alverson A.J."/>
        </authorList>
    </citation>
    <scope>NUCLEOTIDE SEQUENCE [LARGE SCALE GENOMIC DNA]</scope>
    <source>
        <strain evidence="2 3">AJA276-08</strain>
    </source>
</reference>
<keyword evidence="3" id="KW-1185">Reference proteome</keyword>
<feature type="compositionally biased region" description="Polar residues" evidence="1">
    <location>
        <begin position="65"/>
        <end position="75"/>
    </location>
</feature>
<feature type="region of interest" description="Disordered" evidence="1">
    <location>
        <begin position="56"/>
        <end position="75"/>
    </location>
</feature>
<evidence type="ECO:0000313" key="2">
    <source>
        <dbReference type="EMBL" id="KAL3775566.1"/>
    </source>
</evidence>